<protein>
    <recommendedName>
        <fullName evidence="3">Lipoprotein</fullName>
    </recommendedName>
</protein>
<dbReference type="EMBL" id="CACVAQ010000420">
    <property type="protein sequence ID" value="CAA6828028.1"/>
    <property type="molecule type" value="Genomic_DNA"/>
</dbReference>
<name>A0A6S6U8L7_9BACT</name>
<dbReference type="AlphaFoldDB" id="A0A6S6U8L7"/>
<gene>
    <name evidence="2" type="ORF">HELGO_WM22063</name>
</gene>
<evidence type="ECO:0008006" key="3">
    <source>
        <dbReference type="Google" id="ProtNLM"/>
    </source>
</evidence>
<feature type="chain" id="PRO_5028133358" description="Lipoprotein" evidence="1">
    <location>
        <begin position="18"/>
        <end position="140"/>
    </location>
</feature>
<sequence length="140" mass="15966">MKTLPILLLILSCCFLACNNAPNNKGIYIKLNNHTLLDSKPFLSFSCCGDEGFIPPSDCTEKNLRFDQVWQIPVSEKEENTKFLQVTIYPIKSDSIKYNLELFRVQKSDTLRIANFGGKKTSLINAEKEIRRNVCGFLNK</sequence>
<feature type="signal peptide" evidence="1">
    <location>
        <begin position="1"/>
        <end position="17"/>
    </location>
</feature>
<reference evidence="2" key="1">
    <citation type="submission" date="2020-01" db="EMBL/GenBank/DDBJ databases">
        <authorList>
            <person name="Meier V. D."/>
            <person name="Meier V D."/>
        </authorList>
    </citation>
    <scope>NUCLEOTIDE SEQUENCE</scope>
    <source>
        <strain evidence="2">HLG_WM_MAG_10</strain>
    </source>
</reference>
<evidence type="ECO:0000313" key="2">
    <source>
        <dbReference type="EMBL" id="CAA6828028.1"/>
    </source>
</evidence>
<proteinExistence type="predicted"/>
<accession>A0A6S6U8L7</accession>
<organism evidence="2">
    <name type="scientific">uncultured Aureispira sp</name>
    <dbReference type="NCBI Taxonomy" id="1331704"/>
    <lineage>
        <taxon>Bacteria</taxon>
        <taxon>Pseudomonadati</taxon>
        <taxon>Bacteroidota</taxon>
        <taxon>Saprospiria</taxon>
        <taxon>Saprospirales</taxon>
        <taxon>Saprospiraceae</taxon>
        <taxon>Aureispira</taxon>
        <taxon>environmental samples</taxon>
    </lineage>
</organism>
<keyword evidence="1" id="KW-0732">Signal</keyword>
<evidence type="ECO:0000256" key="1">
    <source>
        <dbReference type="SAM" id="SignalP"/>
    </source>
</evidence>